<dbReference type="AlphaFoldDB" id="A0A7W9HKF2"/>
<dbReference type="InterPro" id="IPR050248">
    <property type="entry name" value="Polysacc_deacetylase_ArnD"/>
</dbReference>
<feature type="signal peptide" evidence="3">
    <location>
        <begin position="1"/>
        <end position="23"/>
    </location>
</feature>
<dbReference type="Pfam" id="PF01522">
    <property type="entry name" value="Polysacc_deac_1"/>
    <property type="match status" value="1"/>
</dbReference>
<dbReference type="CDD" id="cd10917">
    <property type="entry name" value="CE4_NodB_like_6s_7s"/>
    <property type="match status" value="1"/>
</dbReference>
<evidence type="ECO:0000259" key="4">
    <source>
        <dbReference type="PROSITE" id="PS51677"/>
    </source>
</evidence>
<feature type="domain" description="NodB homology" evidence="4">
    <location>
        <begin position="42"/>
        <end position="222"/>
    </location>
</feature>
<evidence type="ECO:0000313" key="6">
    <source>
        <dbReference type="Proteomes" id="UP000552097"/>
    </source>
</evidence>
<proteinExistence type="predicted"/>
<evidence type="ECO:0000256" key="2">
    <source>
        <dbReference type="ARBA" id="ARBA00022801"/>
    </source>
</evidence>
<dbReference type="InterPro" id="IPR002509">
    <property type="entry name" value="NODB_dom"/>
</dbReference>
<evidence type="ECO:0000313" key="5">
    <source>
        <dbReference type="EMBL" id="MBB5803927.1"/>
    </source>
</evidence>
<dbReference type="GO" id="GO:0016810">
    <property type="term" value="F:hydrolase activity, acting on carbon-nitrogen (but not peptide) bonds"/>
    <property type="evidence" value="ECO:0007669"/>
    <property type="project" value="InterPro"/>
</dbReference>
<dbReference type="GO" id="GO:0016020">
    <property type="term" value="C:membrane"/>
    <property type="evidence" value="ECO:0007669"/>
    <property type="project" value="TreeGrafter"/>
</dbReference>
<evidence type="ECO:0000256" key="1">
    <source>
        <dbReference type="ARBA" id="ARBA00022723"/>
    </source>
</evidence>
<feature type="chain" id="PRO_5030964173" evidence="3">
    <location>
        <begin position="24"/>
        <end position="227"/>
    </location>
</feature>
<dbReference type="GO" id="GO:0005975">
    <property type="term" value="P:carbohydrate metabolic process"/>
    <property type="evidence" value="ECO:0007669"/>
    <property type="project" value="InterPro"/>
</dbReference>
<dbReference type="EMBL" id="JACHMO010000001">
    <property type="protein sequence ID" value="MBB5803927.1"/>
    <property type="molecule type" value="Genomic_DNA"/>
</dbReference>
<gene>
    <name evidence="5" type="ORF">F4560_003695</name>
</gene>
<keyword evidence="3" id="KW-0732">Signal</keyword>
<dbReference type="Proteomes" id="UP000552097">
    <property type="component" value="Unassembled WGS sequence"/>
</dbReference>
<dbReference type="PROSITE" id="PS51677">
    <property type="entry name" value="NODB"/>
    <property type="match status" value="1"/>
</dbReference>
<reference evidence="5 6" key="1">
    <citation type="submission" date="2020-08" db="EMBL/GenBank/DDBJ databases">
        <title>Sequencing the genomes of 1000 actinobacteria strains.</title>
        <authorList>
            <person name="Klenk H.-P."/>
        </authorList>
    </citation>
    <scope>NUCLEOTIDE SEQUENCE [LARGE SCALE GENOMIC DNA]</scope>
    <source>
        <strain evidence="5 6">DSM 45486</strain>
    </source>
</reference>
<accession>A0A7W9HKF2</accession>
<dbReference type="PANTHER" id="PTHR10587">
    <property type="entry name" value="GLYCOSYL TRANSFERASE-RELATED"/>
    <property type="match status" value="1"/>
</dbReference>
<comment type="caution">
    <text evidence="5">The sequence shown here is derived from an EMBL/GenBank/DDBJ whole genome shotgun (WGS) entry which is preliminary data.</text>
</comment>
<organism evidence="5 6">
    <name type="scientific">Saccharothrix ecbatanensis</name>
    <dbReference type="NCBI Taxonomy" id="1105145"/>
    <lineage>
        <taxon>Bacteria</taxon>
        <taxon>Bacillati</taxon>
        <taxon>Actinomycetota</taxon>
        <taxon>Actinomycetes</taxon>
        <taxon>Pseudonocardiales</taxon>
        <taxon>Pseudonocardiaceae</taxon>
        <taxon>Saccharothrix</taxon>
    </lineage>
</organism>
<dbReference type="PANTHER" id="PTHR10587:SF133">
    <property type="entry name" value="CHITIN DEACETYLASE 1-RELATED"/>
    <property type="match status" value="1"/>
</dbReference>
<dbReference type="Gene3D" id="3.20.20.370">
    <property type="entry name" value="Glycoside hydrolase/deacetylase"/>
    <property type="match status" value="1"/>
</dbReference>
<protein>
    <submittedName>
        <fullName evidence="5">Peptidoglycan/xylan/chitin deacetylase (PgdA/CDA1 family)</fullName>
    </submittedName>
</protein>
<keyword evidence="1" id="KW-0479">Metal-binding</keyword>
<keyword evidence="2" id="KW-0378">Hydrolase</keyword>
<dbReference type="GO" id="GO:0046872">
    <property type="term" value="F:metal ion binding"/>
    <property type="evidence" value="ECO:0007669"/>
    <property type="project" value="UniProtKB-KW"/>
</dbReference>
<name>A0A7W9HKF2_9PSEU</name>
<dbReference type="RefSeq" id="WP_184921506.1">
    <property type="nucleotide sequence ID" value="NZ_JACHMO010000001.1"/>
</dbReference>
<dbReference type="SUPFAM" id="SSF88713">
    <property type="entry name" value="Glycoside hydrolase/deacetylase"/>
    <property type="match status" value="1"/>
</dbReference>
<sequence>MKWRAVVLTTGLVLGLAAAPAQAGQPDEGEAVIVDSTRHGGRTLALTFDDGPNPVDTPRLLDVLRKHHVKAVFCLWGDFVDEHPKLVRAIVAGGHKLCNHTMHHDNMGTWTPEQIKADLEETNAAIHRAVPGVPIKYFRAPYGSWGQTPQVAAELGMTSIGWRLVISDWEPPGTDELVRRVMEGVTEGAVVLMHDGPNDRGQTVDAVDQVIPRLRADGWRFDLPARR</sequence>
<dbReference type="InterPro" id="IPR011330">
    <property type="entry name" value="Glyco_hydro/deAcase_b/a-brl"/>
</dbReference>
<keyword evidence="6" id="KW-1185">Reference proteome</keyword>
<evidence type="ECO:0000256" key="3">
    <source>
        <dbReference type="SAM" id="SignalP"/>
    </source>
</evidence>